<evidence type="ECO:0000256" key="12">
    <source>
        <dbReference type="ARBA" id="ARBA00024631"/>
    </source>
</evidence>
<dbReference type="GO" id="GO:0005789">
    <property type="term" value="C:endoplasmic reticulum membrane"/>
    <property type="evidence" value="ECO:0007669"/>
    <property type="project" value="UniProtKB-SubCell"/>
</dbReference>
<comment type="subcellular location">
    <subcellularLocation>
        <location evidence="1">Endoplasmic reticulum membrane</location>
        <topology evidence="1">Peripheral membrane protein</topology>
    </subcellularLocation>
    <subcellularLocation>
        <location evidence="2">Preautophagosomal structure membrane</location>
        <topology evidence="2">Peripheral membrane protein</topology>
    </subcellularLocation>
</comment>
<dbReference type="GO" id="GO:0034727">
    <property type="term" value="P:piecemeal microautophagy of the nucleus"/>
    <property type="evidence" value="ECO:0007669"/>
    <property type="project" value="TreeGrafter"/>
</dbReference>
<comment type="catalytic activity">
    <reaction evidence="11">
        <text>a 1,2-diacyl-sn-glycero-3-phosphoethanolamine(in) = a 1,2-diacyl-sn-glycero-3-phosphoethanolamine(out)</text>
        <dbReference type="Rhea" id="RHEA:38895"/>
        <dbReference type="ChEBI" id="CHEBI:64612"/>
    </reaction>
</comment>
<evidence type="ECO:0000256" key="2">
    <source>
        <dbReference type="ARBA" id="ARBA00004623"/>
    </source>
</evidence>
<evidence type="ECO:0000256" key="8">
    <source>
        <dbReference type="ARBA" id="ARBA00023055"/>
    </source>
</evidence>
<evidence type="ECO:0000256" key="7">
    <source>
        <dbReference type="ARBA" id="ARBA00023006"/>
    </source>
</evidence>
<dbReference type="InterPro" id="IPR026849">
    <property type="entry name" value="ATG2"/>
</dbReference>
<evidence type="ECO:0000256" key="4">
    <source>
        <dbReference type="ARBA" id="ARBA00018070"/>
    </source>
</evidence>
<evidence type="ECO:0000256" key="11">
    <source>
        <dbReference type="ARBA" id="ARBA00024615"/>
    </source>
</evidence>
<organism evidence="14 15">
    <name type="scientific">Saccharomyces pastorianus</name>
    <name type="common">Lager yeast</name>
    <name type="synonym">Saccharomyces cerevisiae x Saccharomyces eubayanus</name>
    <dbReference type="NCBI Taxonomy" id="27292"/>
    <lineage>
        <taxon>Eukaryota</taxon>
        <taxon>Fungi</taxon>
        <taxon>Dikarya</taxon>
        <taxon>Ascomycota</taxon>
        <taxon>Saccharomycotina</taxon>
        <taxon>Saccharomycetes</taxon>
        <taxon>Saccharomycetales</taxon>
        <taxon>Saccharomycetaceae</taxon>
        <taxon>Saccharomyces</taxon>
    </lineage>
</organism>
<evidence type="ECO:0000256" key="13">
    <source>
        <dbReference type="SAM" id="MobiDB-lite"/>
    </source>
</evidence>
<dbReference type="EMBL" id="CP048995">
    <property type="protein sequence ID" value="QID81907.1"/>
    <property type="molecule type" value="Genomic_DNA"/>
</dbReference>
<dbReference type="GO" id="GO:0000045">
    <property type="term" value="P:autophagosome assembly"/>
    <property type="evidence" value="ECO:0007669"/>
    <property type="project" value="TreeGrafter"/>
</dbReference>
<reference evidence="14 15" key="1">
    <citation type="journal article" date="2019" name="BMC Genomics">
        <title>Chromosome level assembly and comparative genome analysis confirm lager-brewing yeasts originated from a single hybridization.</title>
        <authorList>
            <person name="Salazar A.N."/>
            <person name="Gorter de Vries A.R."/>
            <person name="van den Broek M."/>
            <person name="Brouwers N."/>
            <person name="de la Torre Cortes P."/>
            <person name="Kuijpers N.G.A."/>
            <person name="Daran J.G."/>
            <person name="Abeel T."/>
        </authorList>
    </citation>
    <scope>NUCLEOTIDE SEQUENCE [LARGE SCALE GENOMIC DNA]</scope>
    <source>
        <strain evidence="14 15">CBS 1483</strain>
    </source>
</reference>
<evidence type="ECO:0000256" key="6">
    <source>
        <dbReference type="ARBA" id="ARBA00022824"/>
    </source>
</evidence>
<evidence type="ECO:0000256" key="5">
    <source>
        <dbReference type="ARBA" id="ARBA00022448"/>
    </source>
</evidence>
<keyword evidence="5" id="KW-0813">Transport</keyword>
<keyword evidence="8" id="KW-0445">Lipid transport</keyword>
<keyword evidence="7" id="KW-0072">Autophagy</keyword>
<dbReference type="GO" id="GO:0061709">
    <property type="term" value="P:reticulophagy"/>
    <property type="evidence" value="ECO:0007669"/>
    <property type="project" value="TreeGrafter"/>
</dbReference>
<protein>
    <recommendedName>
        <fullName evidence="4">Autophagy-related protein 2</fullName>
    </recommendedName>
</protein>
<dbReference type="GO" id="GO:0000422">
    <property type="term" value="P:autophagy of mitochondrion"/>
    <property type="evidence" value="ECO:0007669"/>
    <property type="project" value="TreeGrafter"/>
</dbReference>
<sequence>MAFWLPQNIQKRLLLYVLQQISLFSNIDLSNLDVSIGSKSHFSFHDVNLSLDDLNIPNVQINEGIVDELVLKLTVSGGVEIDGSGLRFIMTPLYSSGSQELHSDFLVKSIQDLTNSMLQFSDPLTTYNRYKEDDISSSDSSSDLNSNIEASKPAANGSYTLQNMRNKALNVALAKLKIALKDVTIRLIVNDRDPSDNIVEVHLESIQLITTDANLRHINIENITISSIQKQAVPDSPVHPFNNDDLSQSVYLSKMEATSLYMSAMEEQSNEDPSEPQVTQEEQENDKCKESLMEINNLNIAFKGLSSVNDLRMSNIVIDIQDVHLAIHKIVEIKNSTLKNIIDIIVTHLDANESFSCQDSQSPSPDKQEPSALSSVDIKCIYLNLGQDITVILKSFKLEQKENNSLAFSLGSFYSNSSPLTISHKTKPLLTGEQTPQSISLNMGDELDIIISHDGIAHFFKIFQFVSKCMSFYQNKSKGMMPQIASDTKRTVQLTSKAVKLSLKFPYFLLCFQVSPFIYDSNRELYIELVDVFKKLPSRCTKILTMSSITISNLQSPLRLGSYDDTLKEALIYSSVHAIIKEVIFNEEYSGIVQLVEDISAFGKLFTDSKNSECTGKSKSKRGSFLQRSVRVLNSSRFVYKQSLSANFSLKIDSMKLKVSEIIGPQFGSVEALLSNNFFAITDDSQIVYFTKNLKVERKTPSLLEPQEIMSVVLNKAVNEPVLYVHRRANGKLKVIFNNIRIHYYARWLEILKKNIGPDNASSKDEPVAQKLSKKQPTSGFPWELKCLDCSLILHPFRLKSVMVIVLDNLTTGGSSFIPQAKLLSKANTLFLIDDYQNFKIQKDKNWPSLINFYAGQGFSAIGKIDTLNFLINKSDGALLLDCKIEQVGLSLCADSFQTFCQLCIDLKYPQTFPDEEKFRTQLKNPIDVFKDIDCDLFNSAFIRENNHQNDYDSVHLVDSFLDKTHEFNNGARSKLSSQGSYEMDSSSGTATGGILLPHESYLDSAQPKKEDTPPIASNEQERDVDIRGSIDVEKVVIKLFDGYDWKYTRKFIANTVEKLDKELSKAEASSSKSNVPQSEANIFDSIYISANKNNVTDLRRNLDGEIQGVQNSFSDVSKVNLRPSKHYKALIQLNKVHVNLKNYRVDEPDESNSDNSTDVLNRCVVSIYEFEIIDNVPTSAWNKFVTLLKHEPWPHSSPMFLLDLEFIRPVDFLQAVELVMQLNVAPLRLHVDQDTLEFLIRFLGFKDKRFELIDEYPDIVFIQKFSINSIKLRLDYKPKKVDYAGLRSGQTSELMNFFTLDGSKIILKSVVLYGLNGFDELNNKLKAIWTPDITKKQLPGVLEGLAPVRSFMAIGSGVKTLVTVLMSEYRQEGHLGRSLKKGGNVFLKTTTGDFVKLGVKLTSGTQAILENTEELFGGVGSNGRVYDASKFGSADGADSDTAAVLDLDTLFEEDQLVGSKYSRIRDHEPTAVVIDMSSPGDHNEPTIVSLYADQPLDLPTGLKEAYSSLEKHMHIAYDAVWRAKGQMKDDKRGGPSAAAVYVARAAPVAIIRPLIGATEAVSKTLQGIANQVDKTHNEQINDKYKSNRTDS</sequence>
<evidence type="ECO:0000256" key="9">
    <source>
        <dbReference type="ARBA" id="ARBA00023136"/>
    </source>
</evidence>
<evidence type="ECO:0000313" key="15">
    <source>
        <dbReference type="Proteomes" id="UP000501346"/>
    </source>
</evidence>
<dbReference type="GO" id="GO:0006869">
    <property type="term" value="P:lipid transport"/>
    <property type="evidence" value="ECO:0007669"/>
    <property type="project" value="UniProtKB-KW"/>
</dbReference>
<keyword evidence="6" id="KW-0256">Endoplasmic reticulum</keyword>
<name>A0A6C1DZF8_SACPS</name>
<dbReference type="Pfam" id="PF13329">
    <property type="entry name" value="ATG2_CAD"/>
    <property type="match status" value="1"/>
</dbReference>
<dbReference type="GO" id="GO:0043495">
    <property type="term" value="F:protein-membrane adaptor activity"/>
    <property type="evidence" value="ECO:0007669"/>
    <property type="project" value="TreeGrafter"/>
</dbReference>
<evidence type="ECO:0000256" key="3">
    <source>
        <dbReference type="ARBA" id="ARBA00009714"/>
    </source>
</evidence>
<dbReference type="GO" id="GO:0061908">
    <property type="term" value="C:phagophore"/>
    <property type="evidence" value="ECO:0007669"/>
    <property type="project" value="TreeGrafter"/>
</dbReference>
<comment type="similarity">
    <text evidence="3">Belongs to the ATG2 family.</text>
</comment>
<comment type="catalytic activity">
    <reaction evidence="10">
        <text>a 1,2-diacyl-sn-glycero-3-phospho-L-serine(in) = a 1,2-diacyl-sn-glycero-3-phospho-L-serine(out)</text>
        <dbReference type="Rhea" id="RHEA:38663"/>
        <dbReference type="ChEBI" id="CHEBI:57262"/>
    </reaction>
</comment>
<comment type="catalytic activity">
    <reaction evidence="12">
        <text>a 1,2-diacyl-sn-glycero-3-phosphocholine(in) = a 1,2-diacyl-sn-glycero-3-phosphocholine(out)</text>
        <dbReference type="Rhea" id="RHEA:38571"/>
        <dbReference type="ChEBI" id="CHEBI:57643"/>
    </reaction>
</comment>
<evidence type="ECO:0000313" key="14">
    <source>
        <dbReference type="EMBL" id="QID81907.1"/>
    </source>
</evidence>
<dbReference type="Proteomes" id="UP000501346">
    <property type="component" value="Chromosome ScXIV"/>
</dbReference>
<feature type="region of interest" description="Disordered" evidence="13">
    <location>
        <begin position="264"/>
        <end position="286"/>
    </location>
</feature>
<evidence type="ECO:0000256" key="1">
    <source>
        <dbReference type="ARBA" id="ARBA00004406"/>
    </source>
</evidence>
<proteinExistence type="inferred from homology"/>
<dbReference type="GO" id="GO:0034045">
    <property type="term" value="C:phagophore assembly site membrane"/>
    <property type="evidence" value="ECO:0007669"/>
    <property type="project" value="UniProtKB-SubCell"/>
</dbReference>
<gene>
    <name evidence="14" type="primary">ATG2_1</name>
    <name evidence="14" type="ORF">GRS66_004307</name>
</gene>
<dbReference type="PANTHER" id="PTHR13190:SF1">
    <property type="entry name" value="AUTOPHAGY-RELATED 2, ISOFORM A"/>
    <property type="match status" value="1"/>
</dbReference>
<dbReference type="GO" id="GO:0061723">
    <property type="term" value="P:glycophagy"/>
    <property type="evidence" value="ECO:0007669"/>
    <property type="project" value="TreeGrafter"/>
</dbReference>
<dbReference type="OrthoDB" id="18982at2759"/>
<keyword evidence="9" id="KW-0472">Membrane</keyword>
<keyword evidence="15" id="KW-1185">Reference proteome</keyword>
<evidence type="ECO:0000256" key="10">
    <source>
        <dbReference type="ARBA" id="ARBA00024479"/>
    </source>
</evidence>
<dbReference type="GO" id="GO:0032266">
    <property type="term" value="F:phosphatidylinositol-3-phosphate binding"/>
    <property type="evidence" value="ECO:0007669"/>
    <property type="project" value="TreeGrafter"/>
</dbReference>
<dbReference type="PANTHER" id="PTHR13190">
    <property type="entry name" value="AUTOPHAGY-RELATED 2, ISOFORM A"/>
    <property type="match status" value="1"/>
</dbReference>
<accession>A0A6C1DZF8</accession>